<keyword evidence="3 4" id="KW-0862">Zinc</keyword>
<evidence type="ECO:0000256" key="1">
    <source>
        <dbReference type="ARBA" id="ARBA00022723"/>
    </source>
</evidence>
<keyword evidence="5" id="KW-0175">Coiled coil</keyword>
<feature type="zinc finger region" description="TRAF-type" evidence="4">
    <location>
        <begin position="226"/>
        <end position="279"/>
    </location>
</feature>
<evidence type="ECO:0000256" key="3">
    <source>
        <dbReference type="ARBA" id="ARBA00022833"/>
    </source>
</evidence>
<name>A0AAD1XMN2_EUPCR</name>
<dbReference type="PROSITE" id="PS50145">
    <property type="entry name" value="ZF_TRAF"/>
    <property type="match status" value="2"/>
</dbReference>
<evidence type="ECO:0000256" key="5">
    <source>
        <dbReference type="SAM" id="Coils"/>
    </source>
</evidence>
<dbReference type="InterPro" id="IPR001841">
    <property type="entry name" value="Znf_RING"/>
</dbReference>
<evidence type="ECO:0000256" key="4">
    <source>
        <dbReference type="PROSITE-ProRule" id="PRU00207"/>
    </source>
</evidence>
<dbReference type="AlphaFoldDB" id="A0AAD1XMN2"/>
<gene>
    <name evidence="8" type="ORF">ECRASSUSDP1_LOCUS17006</name>
</gene>
<organism evidence="8 9">
    <name type="scientific">Euplotes crassus</name>
    <dbReference type="NCBI Taxonomy" id="5936"/>
    <lineage>
        <taxon>Eukaryota</taxon>
        <taxon>Sar</taxon>
        <taxon>Alveolata</taxon>
        <taxon>Ciliophora</taxon>
        <taxon>Intramacronucleata</taxon>
        <taxon>Spirotrichea</taxon>
        <taxon>Hypotrichia</taxon>
        <taxon>Euplotida</taxon>
        <taxon>Euplotidae</taxon>
        <taxon>Moneuplotes</taxon>
    </lineage>
</organism>
<reference evidence="8" key="1">
    <citation type="submission" date="2023-07" db="EMBL/GenBank/DDBJ databases">
        <authorList>
            <consortium name="AG Swart"/>
            <person name="Singh M."/>
            <person name="Singh A."/>
            <person name="Seah K."/>
            <person name="Emmerich C."/>
        </authorList>
    </citation>
    <scope>NUCLEOTIDE SEQUENCE</scope>
    <source>
        <strain evidence="8">DP1</strain>
    </source>
</reference>
<dbReference type="InterPro" id="IPR013083">
    <property type="entry name" value="Znf_RING/FYVE/PHD"/>
</dbReference>
<evidence type="ECO:0000259" key="7">
    <source>
        <dbReference type="PROSITE" id="PS50145"/>
    </source>
</evidence>
<feature type="domain" description="TRAF-type" evidence="7">
    <location>
        <begin position="143"/>
        <end position="218"/>
    </location>
</feature>
<proteinExistence type="predicted"/>
<feature type="zinc finger region" description="TRAF-type" evidence="4">
    <location>
        <begin position="143"/>
        <end position="218"/>
    </location>
</feature>
<evidence type="ECO:0000313" key="8">
    <source>
        <dbReference type="EMBL" id="CAI2375643.1"/>
    </source>
</evidence>
<evidence type="ECO:0000313" key="9">
    <source>
        <dbReference type="Proteomes" id="UP001295684"/>
    </source>
</evidence>
<dbReference type="SUPFAM" id="SSF57850">
    <property type="entry name" value="RING/U-box"/>
    <property type="match status" value="1"/>
</dbReference>
<accession>A0AAD1XMN2</accession>
<dbReference type="PROSITE" id="PS50089">
    <property type="entry name" value="ZF_RING_2"/>
    <property type="match status" value="1"/>
</dbReference>
<dbReference type="PANTHER" id="PTHR10131">
    <property type="entry name" value="TNF RECEPTOR ASSOCIATED FACTOR"/>
    <property type="match status" value="1"/>
</dbReference>
<sequence length="330" mass="39197">MNEFDVFKMFFKTPKDYIEEHRKSRAERRKEKEDPEQYRVEEVKDEEVFDSDQVAKCDDIDSFICCICLLLTKKPYICYSKCSAIICKSCLDGYKDKRCPMCRSEEGFYFSDLHASVQDESISLKCRYKDCEEEIKMSDFTEHLKKCPNAPYRCSSFPACKAIIKRKEVHSHKNECEYMKVRCKYFHSHILLRKDLENHEENVCEFRTMMCIGCKDSFYKGTLPEHIKTCEEYPLECPNCKKKVKRSEFKDHPDTCQKAIIKCIAFEKCQHLSTRDKIEDHQRKCEHVYDYQLSLIHELQETINAKNMVIQELSDELKQKNDKGIFGFFG</sequence>
<dbReference type="GO" id="GO:0008270">
    <property type="term" value="F:zinc ion binding"/>
    <property type="evidence" value="ECO:0007669"/>
    <property type="project" value="UniProtKB-KW"/>
</dbReference>
<protein>
    <submittedName>
        <fullName evidence="8">Uncharacterized protein</fullName>
    </submittedName>
</protein>
<dbReference type="EMBL" id="CAMPGE010017135">
    <property type="protein sequence ID" value="CAI2375643.1"/>
    <property type="molecule type" value="Genomic_DNA"/>
</dbReference>
<comment type="caution">
    <text evidence="8">The sequence shown here is derived from an EMBL/GenBank/DDBJ whole genome shotgun (WGS) entry which is preliminary data.</text>
</comment>
<dbReference type="InterPro" id="IPR001293">
    <property type="entry name" value="Znf_TRAF"/>
</dbReference>
<dbReference type="SUPFAM" id="SSF49599">
    <property type="entry name" value="TRAF domain-like"/>
    <property type="match status" value="2"/>
</dbReference>
<evidence type="ECO:0000256" key="2">
    <source>
        <dbReference type="ARBA" id="ARBA00022771"/>
    </source>
</evidence>
<keyword evidence="2 4" id="KW-0863">Zinc-finger</keyword>
<keyword evidence="1 4" id="KW-0479">Metal-binding</keyword>
<dbReference type="Proteomes" id="UP001295684">
    <property type="component" value="Unassembled WGS sequence"/>
</dbReference>
<keyword evidence="9" id="KW-1185">Reference proteome</keyword>
<dbReference type="Gene3D" id="3.30.40.10">
    <property type="entry name" value="Zinc/RING finger domain, C3HC4 (zinc finger)"/>
    <property type="match status" value="3"/>
</dbReference>
<dbReference type="Pfam" id="PF02176">
    <property type="entry name" value="zf-TRAF"/>
    <property type="match status" value="1"/>
</dbReference>
<feature type="coiled-coil region" evidence="5">
    <location>
        <begin position="296"/>
        <end position="323"/>
    </location>
</feature>
<feature type="domain" description="RING-type" evidence="6">
    <location>
        <begin position="65"/>
        <end position="103"/>
    </location>
</feature>
<feature type="domain" description="TRAF-type" evidence="7">
    <location>
        <begin position="226"/>
        <end position="279"/>
    </location>
</feature>
<evidence type="ECO:0000259" key="6">
    <source>
        <dbReference type="PROSITE" id="PS50089"/>
    </source>
</evidence>